<dbReference type="InterPro" id="IPR008914">
    <property type="entry name" value="PEBP"/>
</dbReference>
<dbReference type="Gene3D" id="3.90.280.10">
    <property type="entry name" value="PEBP-like"/>
    <property type="match status" value="1"/>
</dbReference>
<dbReference type="STRING" id="100787.A0A0G4M5E9"/>
<dbReference type="GO" id="GO:0005543">
    <property type="term" value="F:phospholipid binding"/>
    <property type="evidence" value="ECO:0007669"/>
    <property type="project" value="TreeGrafter"/>
</dbReference>
<keyword evidence="3" id="KW-1185">Reference proteome</keyword>
<organism evidence="2 3">
    <name type="scientific">Verticillium longisporum</name>
    <name type="common">Verticillium dahliae var. longisporum</name>
    <dbReference type="NCBI Taxonomy" id="100787"/>
    <lineage>
        <taxon>Eukaryota</taxon>
        <taxon>Fungi</taxon>
        <taxon>Dikarya</taxon>
        <taxon>Ascomycota</taxon>
        <taxon>Pezizomycotina</taxon>
        <taxon>Sordariomycetes</taxon>
        <taxon>Hypocreomycetidae</taxon>
        <taxon>Glomerellales</taxon>
        <taxon>Plectosphaerellaceae</taxon>
        <taxon>Verticillium</taxon>
    </lineage>
</organism>
<proteinExistence type="predicted"/>
<dbReference type="EMBL" id="CVQH01021062">
    <property type="protein sequence ID" value="CRK29180.1"/>
    <property type="molecule type" value="Genomic_DNA"/>
</dbReference>
<dbReference type="PANTHER" id="PTHR11362">
    <property type="entry name" value="PHOSPHATIDYLETHANOLAMINE-BINDING PROTEIN"/>
    <property type="match status" value="1"/>
</dbReference>
<accession>A0A0G4M5E9</accession>
<feature type="region of interest" description="Disordered" evidence="1">
    <location>
        <begin position="264"/>
        <end position="333"/>
    </location>
</feature>
<protein>
    <recommendedName>
        <fullName evidence="4">Phosphatidylethanolamine-binding protein</fullName>
    </recommendedName>
</protein>
<dbReference type="Proteomes" id="UP000044602">
    <property type="component" value="Unassembled WGS sequence"/>
</dbReference>
<gene>
    <name evidence="2" type="ORF">BN1708_015512</name>
</gene>
<dbReference type="SUPFAM" id="SSF49777">
    <property type="entry name" value="PEBP-like"/>
    <property type="match status" value="1"/>
</dbReference>
<evidence type="ECO:0008006" key="4">
    <source>
        <dbReference type="Google" id="ProtNLM"/>
    </source>
</evidence>
<dbReference type="PANTHER" id="PTHR11362:SF141">
    <property type="entry name" value="PHOSPHATIDYLETHANOLAMINE-BINDING PROTEIN"/>
    <property type="match status" value="1"/>
</dbReference>
<dbReference type="GO" id="GO:0030414">
    <property type="term" value="F:peptidase inhibitor activity"/>
    <property type="evidence" value="ECO:0007669"/>
    <property type="project" value="TreeGrafter"/>
</dbReference>
<dbReference type="GO" id="GO:0030162">
    <property type="term" value="P:regulation of proteolysis"/>
    <property type="evidence" value="ECO:0007669"/>
    <property type="project" value="TreeGrafter"/>
</dbReference>
<name>A0A0G4M5E9_VERLO</name>
<dbReference type="InterPro" id="IPR035810">
    <property type="entry name" value="PEBP_euk"/>
</dbReference>
<dbReference type="CDD" id="cd00866">
    <property type="entry name" value="PEBP_euk"/>
    <property type="match status" value="1"/>
</dbReference>
<evidence type="ECO:0000256" key="1">
    <source>
        <dbReference type="SAM" id="MobiDB-lite"/>
    </source>
</evidence>
<dbReference type="AlphaFoldDB" id="A0A0G4M5E9"/>
<feature type="compositionally biased region" description="Gly residues" evidence="1">
    <location>
        <begin position="266"/>
        <end position="279"/>
    </location>
</feature>
<dbReference type="InterPro" id="IPR036610">
    <property type="entry name" value="PEBP-like_sf"/>
</dbReference>
<evidence type="ECO:0000313" key="3">
    <source>
        <dbReference type="Proteomes" id="UP000044602"/>
    </source>
</evidence>
<reference evidence="2 3" key="1">
    <citation type="submission" date="2015-05" db="EMBL/GenBank/DDBJ databases">
        <authorList>
            <person name="Wang D.B."/>
            <person name="Wang M."/>
        </authorList>
    </citation>
    <scope>NUCLEOTIDE SEQUENCE [LARGE SCALE GENOMIC DNA]</scope>
    <source>
        <strain evidence="2">VL1</strain>
    </source>
</reference>
<dbReference type="Pfam" id="PF01161">
    <property type="entry name" value="PBP"/>
    <property type="match status" value="1"/>
</dbReference>
<evidence type="ECO:0000313" key="2">
    <source>
        <dbReference type="EMBL" id="CRK29180.1"/>
    </source>
</evidence>
<sequence>MGVAANPGSCLSFLFPLTRSWPGVGRCSFTHDALRILFFGGGLHHTSSSPSLSFFLIFLDMFSTSLIALAAASLVSAATPPGFQPAGQGALIISYGGIAAMNGVNLPKDTATAKVPLIATEQPLQGTYAILMIDMDIPTNAPPQTSTLLHWAQTGFTSAQTPMVLNSTAGPKTVYVMQNLAQQPPLAEYIGPNPPARAPLAHRYAFVAVDHTQITQQGLGALSQAASSRRGFDAVRALAAAGLQMNAAVAGDYFIVRNTGPIRDGSGNGSGNGTVGGGQQQQPPPPPASPAQPGGGLGQGQPVPGQPGLGQQQPVQGGGGTQNGNRPAAGSATYGPPGRMGVMGLSLAVVAVVFMGLA</sequence>
<dbReference type="GO" id="GO:0046578">
    <property type="term" value="P:regulation of Ras protein signal transduction"/>
    <property type="evidence" value="ECO:0007669"/>
    <property type="project" value="TreeGrafter"/>
</dbReference>